<accession>A0ABM0JSQ1</accession>
<name>A0ABM0JSQ1_APLCA</name>
<dbReference type="Pfam" id="PF07258">
    <property type="entry name" value="COMM_domain"/>
    <property type="match status" value="1"/>
</dbReference>
<evidence type="ECO:0000313" key="3">
    <source>
        <dbReference type="RefSeq" id="XP_005100624.3"/>
    </source>
</evidence>
<dbReference type="Proteomes" id="UP000694888">
    <property type="component" value="Unplaced"/>
</dbReference>
<dbReference type="InterPro" id="IPR017920">
    <property type="entry name" value="COMM"/>
</dbReference>
<protein>
    <submittedName>
        <fullName evidence="3">COMM domain-containing protein 8</fullName>
    </submittedName>
</protein>
<dbReference type="RefSeq" id="XP_005100624.3">
    <property type="nucleotide sequence ID" value="XM_005100567.3"/>
</dbReference>
<dbReference type="Pfam" id="PF22838">
    <property type="entry name" value="COMMD8_HN"/>
    <property type="match status" value="1"/>
</dbReference>
<sequence>MADEKWESAFPVLCKTSSADIGNVCHAVAESFCQDDVISADAFLSTWTLEEWWQVRSVLTDIMRSAVGKGWSKEKISEELGSLDEPYKKVLIDVINVHEASLRKKLLLDTTAVSHAVLSDFDWKLQLAMSSDKLAQLQELLVQLDLDVREAGGDRKRVILEMDKSELGRLISSLEACGKSVQQMTTS</sequence>
<feature type="domain" description="COMM" evidence="1">
    <location>
        <begin position="117"/>
        <end position="185"/>
    </location>
</feature>
<reference evidence="3" key="1">
    <citation type="submission" date="2025-08" db="UniProtKB">
        <authorList>
            <consortium name="RefSeq"/>
        </authorList>
    </citation>
    <scope>IDENTIFICATION</scope>
</reference>
<evidence type="ECO:0000313" key="2">
    <source>
        <dbReference type="Proteomes" id="UP000694888"/>
    </source>
</evidence>
<dbReference type="PROSITE" id="PS51269">
    <property type="entry name" value="COMM"/>
    <property type="match status" value="1"/>
</dbReference>
<dbReference type="GeneID" id="101858946"/>
<dbReference type="PANTHER" id="PTHR16231">
    <property type="entry name" value="COMM DOMAIN-CONTAINING PROTEIN 4-8 FAMILY MEMBER"/>
    <property type="match status" value="1"/>
</dbReference>
<evidence type="ECO:0000259" key="1">
    <source>
        <dbReference type="PROSITE" id="PS51269"/>
    </source>
</evidence>
<dbReference type="PANTHER" id="PTHR16231:SF0">
    <property type="entry name" value="COMM DOMAIN-CONTAINING PROTEIN 8"/>
    <property type="match status" value="1"/>
</dbReference>
<organism evidence="2 3">
    <name type="scientific">Aplysia californica</name>
    <name type="common">California sea hare</name>
    <dbReference type="NCBI Taxonomy" id="6500"/>
    <lineage>
        <taxon>Eukaryota</taxon>
        <taxon>Metazoa</taxon>
        <taxon>Spiralia</taxon>
        <taxon>Lophotrochozoa</taxon>
        <taxon>Mollusca</taxon>
        <taxon>Gastropoda</taxon>
        <taxon>Heterobranchia</taxon>
        <taxon>Euthyneura</taxon>
        <taxon>Tectipleura</taxon>
        <taxon>Aplysiida</taxon>
        <taxon>Aplysioidea</taxon>
        <taxon>Aplysiidae</taxon>
        <taxon>Aplysia</taxon>
    </lineage>
</organism>
<dbReference type="InterPro" id="IPR055184">
    <property type="entry name" value="COMMD8_HN"/>
</dbReference>
<dbReference type="InterPro" id="IPR047155">
    <property type="entry name" value="COMMD4/6/7/8"/>
</dbReference>
<gene>
    <name evidence="3" type="primary">LOC101858946</name>
</gene>
<keyword evidence="2" id="KW-1185">Reference proteome</keyword>
<proteinExistence type="predicted"/>